<dbReference type="GO" id="GO:0006355">
    <property type="term" value="P:regulation of DNA-templated transcription"/>
    <property type="evidence" value="ECO:0007669"/>
    <property type="project" value="InterPro"/>
</dbReference>
<dbReference type="PANTHER" id="PTHR34293">
    <property type="entry name" value="HTH-TYPE TRANSCRIPTIONAL REGULATOR TRMBL2"/>
    <property type="match status" value="1"/>
</dbReference>
<dbReference type="RefSeq" id="WP_030444159.1">
    <property type="nucleotide sequence ID" value="NZ_AP023354.1"/>
</dbReference>
<dbReference type="AlphaFoldDB" id="A0A810L8C9"/>
<dbReference type="EMBL" id="AP023354">
    <property type="protein sequence ID" value="BCJ31553.1"/>
    <property type="molecule type" value="Genomic_DNA"/>
</dbReference>
<dbReference type="GO" id="GO:0003677">
    <property type="term" value="F:DNA binding"/>
    <property type="evidence" value="ECO:0007669"/>
    <property type="project" value="InterPro"/>
</dbReference>
<dbReference type="PANTHER" id="PTHR34293:SF1">
    <property type="entry name" value="HTH-TYPE TRANSCRIPTIONAL REGULATOR TRMBL2"/>
    <property type="match status" value="1"/>
</dbReference>
<dbReference type="InterPro" id="IPR016032">
    <property type="entry name" value="Sig_transdc_resp-reg_C-effctor"/>
</dbReference>
<evidence type="ECO:0000313" key="2">
    <source>
        <dbReference type="EMBL" id="BCJ31553.1"/>
    </source>
</evidence>
<sequence length="329" mass="35917">MWDSVGLDDLDGSTYEALVACRQAGVEDLAAATRMSTGRVRTAVAGLVRRGLVTRLPGHPARYAPAPPDLVAAELIAAQERRHRQFRSHLQQLATTYAANPASRHPAELIEVLEGAQNVRSAFHRLQDDAVSQVRVFDRPPYFNSAGSGAFEVNEGELQALEKSRVSYRVIYERSVLAEPGRMADVWAGVRQGERARLAGSLPLKLAIADDRIALVNSTSDFDAQTAYLVHPSALLDALIGFFEATWSRSVALNQPDRDADPDPVADPLTDQRRDLIGMLAGGLTDEAMARALDVSVRTVQRHIHTLMDAVGADTRLQLGMELVRHGWA</sequence>
<reference evidence="2" key="1">
    <citation type="submission" date="2020-08" db="EMBL/GenBank/DDBJ databases">
        <title>Whole genome shotgun sequence of Actinocatenispora sera NBRC 101916.</title>
        <authorList>
            <person name="Komaki H."/>
            <person name="Tamura T."/>
        </authorList>
    </citation>
    <scope>NUCLEOTIDE SEQUENCE</scope>
    <source>
        <strain evidence="2">NBRC 101916</strain>
    </source>
</reference>
<name>A0A810L8C9_9ACTN</name>
<dbReference type="InterPro" id="IPR000792">
    <property type="entry name" value="Tscrpt_reg_LuxR_C"/>
</dbReference>
<gene>
    <name evidence="2" type="ORF">Asera_56610</name>
</gene>
<accession>A0A810L8C9</accession>
<evidence type="ECO:0000313" key="3">
    <source>
        <dbReference type="Proteomes" id="UP000680750"/>
    </source>
</evidence>
<keyword evidence="3" id="KW-1185">Reference proteome</keyword>
<evidence type="ECO:0000259" key="1">
    <source>
        <dbReference type="PROSITE" id="PS50043"/>
    </source>
</evidence>
<dbReference type="InterPro" id="IPR036390">
    <property type="entry name" value="WH_DNA-bd_sf"/>
</dbReference>
<feature type="domain" description="HTH luxR-type" evidence="1">
    <location>
        <begin position="262"/>
        <end position="327"/>
    </location>
</feature>
<dbReference type="InterPro" id="IPR036388">
    <property type="entry name" value="WH-like_DNA-bd_sf"/>
</dbReference>
<dbReference type="InterPro" id="IPR051797">
    <property type="entry name" value="TrmB-like"/>
</dbReference>
<proteinExistence type="predicted"/>
<dbReference type="PROSITE" id="PS50043">
    <property type="entry name" value="HTH_LUXR_2"/>
    <property type="match status" value="1"/>
</dbReference>
<dbReference type="KEGG" id="aser:Asera_56610"/>
<organism evidence="2 3">
    <name type="scientific">Actinocatenispora sera</name>
    <dbReference type="NCBI Taxonomy" id="390989"/>
    <lineage>
        <taxon>Bacteria</taxon>
        <taxon>Bacillati</taxon>
        <taxon>Actinomycetota</taxon>
        <taxon>Actinomycetes</taxon>
        <taxon>Micromonosporales</taxon>
        <taxon>Micromonosporaceae</taxon>
        <taxon>Actinocatenispora</taxon>
    </lineage>
</organism>
<dbReference type="InterPro" id="IPR002831">
    <property type="entry name" value="Tscrpt_reg_TrmB_N"/>
</dbReference>
<dbReference type="Gene3D" id="1.10.10.10">
    <property type="entry name" value="Winged helix-like DNA-binding domain superfamily/Winged helix DNA-binding domain"/>
    <property type="match status" value="2"/>
</dbReference>
<dbReference type="Proteomes" id="UP000680750">
    <property type="component" value="Chromosome"/>
</dbReference>
<dbReference type="SMART" id="SM00421">
    <property type="entry name" value="HTH_LUXR"/>
    <property type="match status" value="1"/>
</dbReference>
<dbReference type="Pfam" id="PF01978">
    <property type="entry name" value="TrmB"/>
    <property type="match status" value="1"/>
</dbReference>
<protein>
    <submittedName>
        <fullName evidence="2">Transcriptional regulator</fullName>
    </submittedName>
</protein>
<dbReference type="SUPFAM" id="SSF46894">
    <property type="entry name" value="C-terminal effector domain of the bipartite response regulators"/>
    <property type="match status" value="1"/>
</dbReference>
<dbReference type="SUPFAM" id="SSF46785">
    <property type="entry name" value="Winged helix' DNA-binding domain"/>
    <property type="match status" value="1"/>
</dbReference>